<dbReference type="PROSITE" id="PS51187">
    <property type="entry name" value="AUTOINDUCER_SYNTH_2"/>
    <property type="match status" value="1"/>
</dbReference>
<evidence type="ECO:0000256" key="4">
    <source>
        <dbReference type="ARBA" id="ARBA00022691"/>
    </source>
</evidence>
<dbReference type="EC" id="2.3.1.184" evidence="1"/>
<keyword evidence="4" id="KW-0949">S-adenosyl-L-methionine</keyword>
<comment type="catalytic activity">
    <reaction evidence="6">
        <text>a fatty acyl-[ACP] + S-adenosyl-L-methionine = an N-acyl-L-homoserine lactone + S-methyl-5'-thioadenosine + holo-[ACP] + H(+)</text>
        <dbReference type="Rhea" id="RHEA:10096"/>
        <dbReference type="Rhea" id="RHEA-COMP:9685"/>
        <dbReference type="Rhea" id="RHEA-COMP:14125"/>
        <dbReference type="ChEBI" id="CHEBI:15378"/>
        <dbReference type="ChEBI" id="CHEBI:17509"/>
        <dbReference type="ChEBI" id="CHEBI:55474"/>
        <dbReference type="ChEBI" id="CHEBI:59789"/>
        <dbReference type="ChEBI" id="CHEBI:64479"/>
        <dbReference type="ChEBI" id="CHEBI:138651"/>
        <dbReference type="EC" id="2.3.1.184"/>
    </reaction>
</comment>
<reference evidence="7 8" key="1">
    <citation type="journal article" date="2016" name="C (Basel)">
        <title>Selective Growth of and Electricity Production by Marine Exoelectrogenic Bacteria in Self-Aggregated Hydrogel of Microbially Reduced Graphene Oxide.</title>
        <authorList>
            <person name="Yoshida N."/>
            <person name="Goto Y."/>
            <person name="Miyata Y."/>
        </authorList>
    </citation>
    <scope>NUCLEOTIDE SEQUENCE [LARGE SCALE GENOMIC DNA]</scope>
    <source>
        <strain evidence="7 8">NIT-T3</strain>
    </source>
</reference>
<proteinExistence type="predicted"/>
<evidence type="ECO:0000313" key="8">
    <source>
        <dbReference type="Proteomes" id="UP001319827"/>
    </source>
</evidence>
<keyword evidence="3" id="KW-0808">Transferase</keyword>
<dbReference type="PANTHER" id="PTHR39322">
    <property type="entry name" value="ACYL-HOMOSERINE-LACTONE SYNTHASE"/>
    <property type="match status" value="1"/>
</dbReference>
<evidence type="ECO:0000256" key="1">
    <source>
        <dbReference type="ARBA" id="ARBA00012340"/>
    </source>
</evidence>
<dbReference type="PRINTS" id="PR01549">
    <property type="entry name" value="AUTOINDCRSYN"/>
</dbReference>
<dbReference type="InterPro" id="IPR016181">
    <property type="entry name" value="Acyl_CoA_acyltransferase"/>
</dbReference>
<name>A0ABN6DVG4_9BACT</name>
<accession>A0ABN6DVG4</accession>
<reference evidence="7 8" key="2">
    <citation type="journal article" date="2021" name="Int. J. Syst. Evol. Microbiol.">
        <title>Isolation and Polyphasic Characterization of Desulfuromonas versatilis sp. Nov., an Electrogenic Bacteria Capable of Versatile Metabolism Isolated from a Graphene Oxide-Reducing Enrichment Culture.</title>
        <authorList>
            <person name="Xie L."/>
            <person name="Yoshida N."/>
            <person name="Ishii S."/>
            <person name="Meng L."/>
        </authorList>
    </citation>
    <scope>NUCLEOTIDE SEQUENCE [LARGE SCALE GENOMIC DNA]</scope>
    <source>
        <strain evidence="7 8">NIT-T3</strain>
    </source>
</reference>
<dbReference type="PROSITE" id="PS00949">
    <property type="entry name" value="AUTOINDUCER_SYNTH_1"/>
    <property type="match status" value="1"/>
</dbReference>
<keyword evidence="8" id="KW-1185">Reference proteome</keyword>
<evidence type="ECO:0000313" key="7">
    <source>
        <dbReference type="EMBL" id="BCR03757.1"/>
    </source>
</evidence>
<evidence type="ECO:0000256" key="6">
    <source>
        <dbReference type="ARBA" id="ARBA00048576"/>
    </source>
</evidence>
<dbReference type="InterPro" id="IPR018311">
    <property type="entry name" value="Autoind_synth_CS"/>
</dbReference>
<sequence>MSRVLTGRALDPHINSQSLRGMFHLRHRVFFEQLGWEVRSRNGQERDGFDDLDPVYMLTGGQKGAVEGCWRLLPTTGDYMLEKIFPQLARGAEIPKDESIWEISRFAVLPSGSASRQQANLCSLTFDLLRAGVDFADRNGIRHYVFVTSVAVERLLKRVGLPLRRFGDGQAVRVGKVLSVACWIDIDDHTRQAVCGANAPAREAA</sequence>
<organism evidence="7 8">
    <name type="scientific">Desulfuromonas versatilis</name>
    <dbReference type="NCBI Taxonomy" id="2802975"/>
    <lineage>
        <taxon>Bacteria</taxon>
        <taxon>Pseudomonadati</taxon>
        <taxon>Thermodesulfobacteriota</taxon>
        <taxon>Desulfuromonadia</taxon>
        <taxon>Desulfuromonadales</taxon>
        <taxon>Desulfuromonadaceae</taxon>
        <taxon>Desulfuromonas</taxon>
    </lineage>
</organism>
<evidence type="ECO:0000256" key="2">
    <source>
        <dbReference type="ARBA" id="ARBA00022654"/>
    </source>
</evidence>
<dbReference type="Pfam" id="PF00765">
    <property type="entry name" value="Autoind_synth"/>
    <property type="match status" value="1"/>
</dbReference>
<dbReference type="Proteomes" id="UP001319827">
    <property type="component" value="Chromosome"/>
</dbReference>
<dbReference type="Gene3D" id="3.40.630.30">
    <property type="match status" value="1"/>
</dbReference>
<protein>
    <recommendedName>
        <fullName evidence="1">acyl-homoserine-lactone synthase</fullName>
        <ecNumber evidence="1">2.3.1.184</ecNumber>
    </recommendedName>
</protein>
<evidence type="ECO:0000256" key="3">
    <source>
        <dbReference type="ARBA" id="ARBA00022679"/>
    </source>
</evidence>
<dbReference type="EMBL" id="AP024355">
    <property type="protein sequence ID" value="BCR03757.1"/>
    <property type="molecule type" value="Genomic_DNA"/>
</dbReference>
<dbReference type="PANTHER" id="PTHR39322:SF1">
    <property type="entry name" value="ISOVALERYL-HOMOSERINE LACTONE SYNTHASE"/>
    <property type="match status" value="1"/>
</dbReference>
<dbReference type="SUPFAM" id="SSF55729">
    <property type="entry name" value="Acyl-CoA N-acyltransferases (Nat)"/>
    <property type="match status" value="1"/>
</dbReference>
<gene>
    <name evidence="7" type="primary">luxI</name>
    <name evidence="7" type="ORF">DESUT3_08260</name>
</gene>
<dbReference type="RefSeq" id="WP_221251204.1">
    <property type="nucleotide sequence ID" value="NZ_AP024355.1"/>
</dbReference>
<dbReference type="InterPro" id="IPR001690">
    <property type="entry name" value="Autoind_synthase"/>
</dbReference>
<keyword evidence="2" id="KW-0673">Quorum sensing</keyword>
<evidence type="ECO:0000256" key="5">
    <source>
        <dbReference type="ARBA" id="ARBA00022929"/>
    </source>
</evidence>
<keyword evidence="5" id="KW-0071">Autoinducer synthesis</keyword>